<dbReference type="GO" id="GO:0004459">
    <property type="term" value="F:L-lactate dehydrogenase (NAD+) activity"/>
    <property type="evidence" value="ECO:0007669"/>
    <property type="project" value="TreeGrafter"/>
</dbReference>
<proteinExistence type="inferred from homology"/>
<dbReference type="InterPro" id="IPR037396">
    <property type="entry name" value="FMN_HAD"/>
</dbReference>
<reference evidence="9 10" key="1">
    <citation type="journal article" date="2017" name="Int. J. Syst. Evol. Microbiol.">
        <title>Achromobacter aloeverae sp. nov., isolated from the root of Aloe vera (L.) Burm.f.</title>
        <authorList>
            <person name="Kuncharoen N."/>
            <person name="Muramatsu Y."/>
            <person name="Shibata C."/>
            <person name="Kamakura Y."/>
            <person name="Nakagawa Y."/>
            <person name="Tanasupawat S."/>
        </authorList>
    </citation>
    <scope>NUCLEOTIDE SEQUENCE [LARGE SCALE GENOMIC DNA]</scope>
    <source>
        <strain evidence="9 10">AVA-1</strain>
    </source>
</reference>
<dbReference type="PROSITE" id="PS00557">
    <property type="entry name" value="FMN_HYDROXY_ACID_DH_1"/>
    <property type="match status" value="1"/>
</dbReference>
<dbReference type="CDD" id="cd02809">
    <property type="entry name" value="alpha_hydroxyacid_oxid_FMN"/>
    <property type="match status" value="1"/>
</dbReference>
<dbReference type="GO" id="GO:0009060">
    <property type="term" value="P:aerobic respiration"/>
    <property type="evidence" value="ECO:0007669"/>
    <property type="project" value="TreeGrafter"/>
</dbReference>
<feature type="domain" description="FMN hydroxy acid dehydrogenase" evidence="8">
    <location>
        <begin position="1"/>
        <end position="384"/>
    </location>
</feature>
<feature type="binding site" evidence="7">
    <location>
        <begin position="310"/>
        <end position="314"/>
    </location>
    <ligand>
        <name>FMN</name>
        <dbReference type="ChEBI" id="CHEBI:58210"/>
    </ligand>
</feature>
<dbReference type="PANTHER" id="PTHR10578">
    <property type="entry name" value="S -2-HYDROXY-ACID OXIDASE-RELATED"/>
    <property type="match status" value="1"/>
</dbReference>
<feature type="binding site" evidence="7">
    <location>
        <position position="280"/>
    </location>
    <ligand>
        <name>glyoxylate</name>
        <dbReference type="ChEBI" id="CHEBI:36655"/>
    </ligand>
</feature>
<dbReference type="PANTHER" id="PTHR10578:SF107">
    <property type="entry name" value="2-HYDROXYACID OXIDASE 1"/>
    <property type="match status" value="1"/>
</dbReference>
<dbReference type="GO" id="GO:0005886">
    <property type="term" value="C:plasma membrane"/>
    <property type="evidence" value="ECO:0007669"/>
    <property type="project" value="TreeGrafter"/>
</dbReference>
<dbReference type="EMBL" id="PYAL01000001">
    <property type="protein sequence ID" value="RXN92870.1"/>
    <property type="molecule type" value="Genomic_DNA"/>
</dbReference>
<dbReference type="InterPro" id="IPR000262">
    <property type="entry name" value="FMN-dep_DH"/>
</dbReference>
<comment type="caution">
    <text evidence="9">The sequence shown here is derived from an EMBL/GenBank/DDBJ whole genome shotgun (WGS) entry which is preliminary data.</text>
</comment>
<feature type="binding site" evidence="7">
    <location>
        <position position="109"/>
    </location>
    <ligand>
        <name>FMN</name>
        <dbReference type="ChEBI" id="CHEBI:58210"/>
    </ligand>
</feature>
<evidence type="ECO:0000259" key="8">
    <source>
        <dbReference type="PROSITE" id="PS51349"/>
    </source>
</evidence>
<keyword evidence="3 7" id="KW-0288">FMN</keyword>
<dbReference type="InterPro" id="IPR008259">
    <property type="entry name" value="FMN_hydac_DH_AS"/>
</dbReference>
<evidence type="ECO:0000256" key="1">
    <source>
        <dbReference type="ARBA" id="ARBA00001917"/>
    </source>
</evidence>
<feature type="binding site" evidence="7">
    <location>
        <begin position="333"/>
        <end position="334"/>
    </location>
    <ligand>
        <name>FMN</name>
        <dbReference type="ChEBI" id="CHEBI:58210"/>
    </ligand>
</feature>
<dbReference type="Pfam" id="PF01070">
    <property type="entry name" value="FMN_dh"/>
    <property type="match status" value="1"/>
</dbReference>
<dbReference type="GO" id="GO:0010181">
    <property type="term" value="F:FMN binding"/>
    <property type="evidence" value="ECO:0007669"/>
    <property type="project" value="InterPro"/>
</dbReference>
<feature type="binding site" evidence="7">
    <location>
        <begin position="80"/>
        <end position="82"/>
    </location>
    <ligand>
        <name>FMN</name>
        <dbReference type="ChEBI" id="CHEBI:58210"/>
    </ligand>
</feature>
<dbReference type="PIRSF" id="PIRSF000138">
    <property type="entry name" value="Al-hdrx_acd_dh"/>
    <property type="match status" value="1"/>
</dbReference>
<gene>
    <name evidence="9" type="ORF">C7R54_03780</name>
</gene>
<name>A0A4V1MSQ6_9BURK</name>
<keyword evidence="10" id="KW-1185">Reference proteome</keyword>
<organism evidence="9 10">
    <name type="scientific">Achromobacter aloeverae</name>
    <dbReference type="NCBI Taxonomy" id="1750518"/>
    <lineage>
        <taxon>Bacteria</taxon>
        <taxon>Pseudomonadati</taxon>
        <taxon>Pseudomonadota</taxon>
        <taxon>Betaproteobacteria</taxon>
        <taxon>Burkholderiales</taxon>
        <taxon>Alcaligenaceae</taxon>
        <taxon>Achromobacter</taxon>
    </lineage>
</organism>
<keyword evidence="4" id="KW-0560">Oxidoreductase</keyword>
<evidence type="ECO:0000256" key="5">
    <source>
        <dbReference type="ARBA" id="ARBA00024042"/>
    </source>
</evidence>
<evidence type="ECO:0000256" key="7">
    <source>
        <dbReference type="PIRSR" id="PIRSR000138-2"/>
    </source>
</evidence>
<evidence type="ECO:0000313" key="9">
    <source>
        <dbReference type="EMBL" id="RXN92870.1"/>
    </source>
</evidence>
<accession>A0A4V1MSQ6</accession>
<feature type="binding site" evidence="7">
    <location>
        <position position="256"/>
    </location>
    <ligand>
        <name>FMN</name>
        <dbReference type="ChEBI" id="CHEBI:58210"/>
    </ligand>
</feature>
<evidence type="ECO:0000256" key="2">
    <source>
        <dbReference type="ARBA" id="ARBA00022630"/>
    </source>
</evidence>
<comment type="cofactor">
    <cofactor evidence="1">
        <name>FMN</name>
        <dbReference type="ChEBI" id="CHEBI:58210"/>
    </cofactor>
</comment>
<feature type="binding site" evidence="7">
    <location>
        <position position="157"/>
    </location>
    <ligand>
        <name>FMN</name>
        <dbReference type="ChEBI" id="CHEBI:58210"/>
    </ligand>
</feature>
<dbReference type="RefSeq" id="WP_129148826.1">
    <property type="nucleotide sequence ID" value="NZ_JBHSDO010000006.1"/>
</dbReference>
<evidence type="ECO:0000256" key="4">
    <source>
        <dbReference type="ARBA" id="ARBA00023002"/>
    </source>
</evidence>
<feature type="binding site" evidence="7">
    <location>
        <position position="283"/>
    </location>
    <ligand>
        <name>glyoxylate</name>
        <dbReference type="ChEBI" id="CHEBI:36655"/>
    </ligand>
</feature>
<dbReference type="OrthoDB" id="8717062at2"/>
<dbReference type="AlphaFoldDB" id="A0A4V1MSQ6"/>
<evidence type="ECO:0000256" key="6">
    <source>
        <dbReference type="PIRSR" id="PIRSR000138-1"/>
    </source>
</evidence>
<dbReference type="SUPFAM" id="SSF51395">
    <property type="entry name" value="FMN-linked oxidoreductases"/>
    <property type="match status" value="1"/>
</dbReference>
<evidence type="ECO:0000256" key="3">
    <source>
        <dbReference type="ARBA" id="ARBA00022643"/>
    </source>
</evidence>
<dbReference type="Gene3D" id="3.20.20.70">
    <property type="entry name" value="Aldolase class I"/>
    <property type="match status" value="1"/>
</dbReference>
<evidence type="ECO:0000313" key="10">
    <source>
        <dbReference type="Proteomes" id="UP000290849"/>
    </source>
</evidence>
<protein>
    <submittedName>
        <fullName evidence="9">Alpha-hydroxy-acid oxidizing enzyme</fullName>
    </submittedName>
</protein>
<comment type="similarity">
    <text evidence="5">Belongs to the FMN-dependent alpha-hydroxy acid dehydrogenase family.</text>
</comment>
<dbReference type="PROSITE" id="PS51349">
    <property type="entry name" value="FMN_HYDROXY_ACID_DH_2"/>
    <property type="match status" value="1"/>
</dbReference>
<dbReference type="InterPro" id="IPR013785">
    <property type="entry name" value="Aldolase_TIM"/>
</dbReference>
<feature type="binding site" evidence="7">
    <location>
        <position position="278"/>
    </location>
    <ligand>
        <name>FMN</name>
        <dbReference type="ChEBI" id="CHEBI:58210"/>
    </ligand>
</feature>
<feature type="binding site" evidence="7">
    <location>
        <position position="131"/>
    </location>
    <ligand>
        <name>glyoxylate</name>
        <dbReference type="ChEBI" id="CHEBI:36655"/>
    </ligand>
</feature>
<sequence length="392" mass="42417">MDLSCVHNLLDFEPLARKVLPRAMFSYIQNGAEDEATLRRNRSVFDRYGFIPRMLNDVSGRAQGIELFGHKYASPFGISPVGLGAMYSFGGDVALATAAARCNVPYVLSGASLTRLETVAAAAPHAWFQAYLPGSDDEIRRLLDRAGAAGYRTLVLTVDLPVSVSPDRYVRNGFSSPLRPSVDLALQGITRPRWLVGTFLRTLLAHGMPHLENWRADRGSPVLSKNVQKDIKARDSLSWKHVEAARSFWRGNLVVKGILSAQDAGICRGIGVDGIIVSNHGGRQIDGAVSPLHVLRDIVDAVPELVVMMDSGIRRGSDVLKAIALGARCVFAGRPYNYAVAAAGQAGVVHALGLLRDEVHRNMALLGINHPYEMSMALMRDLADSGLRAGTA</sequence>
<feature type="binding site" evidence="7">
    <location>
        <position position="27"/>
    </location>
    <ligand>
        <name>glyoxylate</name>
        <dbReference type="ChEBI" id="CHEBI:36655"/>
    </ligand>
</feature>
<keyword evidence="2 7" id="KW-0285">Flavoprotein</keyword>
<dbReference type="InterPro" id="IPR012133">
    <property type="entry name" value="Alpha-hydoxy_acid_DH_FMN"/>
</dbReference>
<feature type="binding site" evidence="7">
    <location>
        <position position="129"/>
    </location>
    <ligand>
        <name>FMN</name>
        <dbReference type="ChEBI" id="CHEBI:58210"/>
    </ligand>
</feature>
<feature type="active site" description="Proton acceptor" evidence="6">
    <location>
        <position position="280"/>
    </location>
</feature>
<dbReference type="Proteomes" id="UP000290849">
    <property type="component" value="Unassembled WGS sequence"/>
</dbReference>